<organism evidence="1 2">
    <name type="scientific">Sphingomonas plantiphila</name>
    <dbReference type="NCBI Taxonomy" id="3163295"/>
    <lineage>
        <taxon>Bacteria</taxon>
        <taxon>Pseudomonadati</taxon>
        <taxon>Pseudomonadota</taxon>
        <taxon>Alphaproteobacteria</taxon>
        <taxon>Sphingomonadales</taxon>
        <taxon>Sphingomonadaceae</taxon>
        <taxon>Sphingomonas</taxon>
    </lineage>
</organism>
<protein>
    <submittedName>
        <fullName evidence="1">Ig-like domain-containing protein</fullName>
    </submittedName>
</protein>
<dbReference type="Pfam" id="PF00353">
    <property type="entry name" value="HemolysinCabind"/>
    <property type="match status" value="1"/>
</dbReference>
<dbReference type="Proteomes" id="UP001629244">
    <property type="component" value="Unassembled WGS sequence"/>
</dbReference>
<evidence type="ECO:0000313" key="1">
    <source>
        <dbReference type="EMBL" id="MFL9842786.1"/>
    </source>
</evidence>
<name>A0ABW8YR69_9SPHN</name>
<sequence length="162" mass="16323">MTDSAGASIQQDFTIAVGDVNEAPVAAADAVAVDEDATSANLWATLLGNDHDVDAGQTLSISAVDTTGTLGHLIFDPTHQTLQYVADADAFDALANGAVAVDTFSYTVTDGNGLTSTATVSVDVTGIADGITRTGSIFADTLNGTAGEDRLSGRLGNDTLNG</sequence>
<proteinExistence type="predicted"/>
<dbReference type="InterPro" id="IPR010221">
    <property type="entry name" value="VCBS_dom"/>
</dbReference>
<dbReference type="InterPro" id="IPR001343">
    <property type="entry name" value="Hemolysn_Ca-bd"/>
</dbReference>
<comment type="caution">
    <text evidence="1">The sequence shown here is derived from an EMBL/GenBank/DDBJ whole genome shotgun (WGS) entry which is preliminary data.</text>
</comment>
<dbReference type="NCBIfam" id="TIGR01965">
    <property type="entry name" value="VCBS_repeat"/>
    <property type="match status" value="1"/>
</dbReference>
<gene>
    <name evidence="1" type="ORF">ABS767_17580</name>
</gene>
<keyword evidence="2" id="KW-1185">Reference proteome</keyword>
<dbReference type="RefSeq" id="WP_408080789.1">
    <property type="nucleotide sequence ID" value="NZ_JBELQC010000011.1"/>
</dbReference>
<dbReference type="Pfam" id="PF17963">
    <property type="entry name" value="Big_9"/>
    <property type="match status" value="1"/>
</dbReference>
<reference evidence="1 2" key="1">
    <citation type="submission" date="2024-06" db="EMBL/GenBank/DDBJ databases">
        <authorList>
            <person name="Kaempfer P."/>
            <person name="Viver T."/>
        </authorList>
    </citation>
    <scope>NUCLEOTIDE SEQUENCE [LARGE SCALE GENOMIC DNA]</scope>
    <source>
        <strain evidence="1 2">ST-64</strain>
    </source>
</reference>
<feature type="non-terminal residue" evidence="1">
    <location>
        <position position="162"/>
    </location>
</feature>
<dbReference type="EMBL" id="JBELQC010000011">
    <property type="protein sequence ID" value="MFL9842786.1"/>
    <property type="molecule type" value="Genomic_DNA"/>
</dbReference>
<evidence type="ECO:0000313" key="2">
    <source>
        <dbReference type="Proteomes" id="UP001629244"/>
    </source>
</evidence>
<accession>A0ABW8YR69</accession>